<dbReference type="AlphaFoldDB" id="A0A1M6V6F8"/>
<reference evidence="10" key="1">
    <citation type="submission" date="2016-11" db="EMBL/GenBank/DDBJ databases">
        <authorList>
            <person name="Varghese N."/>
            <person name="Submissions S."/>
        </authorList>
    </citation>
    <scope>NUCLEOTIDE SEQUENCE [LARGE SCALE GENOMIC DNA]</scope>
    <source>
        <strain evidence="10">DSM 26134</strain>
    </source>
</reference>
<keyword evidence="5" id="KW-0326">Glycosidase</keyword>
<evidence type="ECO:0000256" key="2">
    <source>
        <dbReference type="ARBA" id="ARBA00006285"/>
    </source>
</evidence>
<dbReference type="InterPro" id="IPR029018">
    <property type="entry name" value="Hex-like_dom2"/>
</dbReference>
<dbReference type="GO" id="GO:0004563">
    <property type="term" value="F:beta-N-acetylhexosaminidase activity"/>
    <property type="evidence" value="ECO:0007669"/>
    <property type="project" value="UniProtKB-EC"/>
</dbReference>
<evidence type="ECO:0000313" key="9">
    <source>
        <dbReference type="EMBL" id="SHK76916.1"/>
    </source>
</evidence>
<dbReference type="CDD" id="cd06563">
    <property type="entry name" value="GH20_chitobiase-like"/>
    <property type="match status" value="1"/>
</dbReference>
<evidence type="ECO:0000256" key="5">
    <source>
        <dbReference type="ARBA" id="ARBA00023295"/>
    </source>
</evidence>
<dbReference type="GO" id="GO:0030203">
    <property type="term" value="P:glycosaminoglycan metabolic process"/>
    <property type="evidence" value="ECO:0007669"/>
    <property type="project" value="TreeGrafter"/>
</dbReference>
<dbReference type="STRING" id="156994.SAMN04488028_108134"/>
<accession>A0A1M6V6F8</accession>
<dbReference type="InterPro" id="IPR017853">
    <property type="entry name" value="GH"/>
</dbReference>
<dbReference type="PRINTS" id="PR00738">
    <property type="entry name" value="GLHYDRLASE20"/>
</dbReference>
<dbReference type="PIRSF" id="PIRSF001093">
    <property type="entry name" value="B-hxosamndse_ab_euk"/>
    <property type="match status" value="1"/>
</dbReference>
<name>A0A1M6V6F8_REIAG</name>
<dbReference type="Gene3D" id="3.30.379.10">
    <property type="entry name" value="Chitobiase/beta-hexosaminidase domain 2-like"/>
    <property type="match status" value="1"/>
</dbReference>
<dbReference type="GO" id="GO:0016020">
    <property type="term" value="C:membrane"/>
    <property type="evidence" value="ECO:0007669"/>
    <property type="project" value="TreeGrafter"/>
</dbReference>
<dbReference type="InterPro" id="IPR026876">
    <property type="entry name" value="Fn3_assoc_repeat"/>
</dbReference>
<dbReference type="GO" id="GO:0005975">
    <property type="term" value="P:carbohydrate metabolic process"/>
    <property type="evidence" value="ECO:0007669"/>
    <property type="project" value="InterPro"/>
</dbReference>
<dbReference type="InterPro" id="IPR015883">
    <property type="entry name" value="Glyco_hydro_20_cat"/>
</dbReference>
<evidence type="ECO:0000256" key="3">
    <source>
        <dbReference type="ARBA" id="ARBA00012663"/>
    </source>
</evidence>
<protein>
    <recommendedName>
        <fullName evidence="3">beta-N-acetylhexosaminidase</fullName>
        <ecNumber evidence="3">3.2.1.52</ecNumber>
    </recommendedName>
</protein>
<dbReference type="RefSeq" id="WP_073124710.1">
    <property type="nucleotide sequence ID" value="NZ_FRAA01000008.1"/>
</dbReference>
<dbReference type="PANTHER" id="PTHR22600">
    <property type="entry name" value="BETA-HEXOSAMINIDASE"/>
    <property type="match status" value="1"/>
</dbReference>
<gene>
    <name evidence="9" type="ORF">SAMN04488028_108134</name>
</gene>
<dbReference type="EC" id="3.2.1.52" evidence="3"/>
<feature type="domain" description="Beta-hexosaminidase bacterial type N-terminal" evidence="8">
    <location>
        <begin position="31"/>
        <end position="170"/>
    </location>
</feature>
<evidence type="ECO:0000259" key="7">
    <source>
        <dbReference type="Pfam" id="PF00728"/>
    </source>
</evidence>
<dbReference type="PANTHER" id="PTHR22600:SF57">
    <property type="entry name" value="BETA-N-ACETYLHEXOSAMINIDASE"/>
    <property type="match status" value="1"/>
</dbReference>
<proteinExistence type="inferred from homology"/>
<evidence type="ECO:0000256" key="1">
    <source>
        <dbReference type="ARBA" id="ARBA00001231"/>
    </source>
</evidence>
<dbReference type="InterPro" id="IPR025705">
    <property type="entry name" value="Beta_hexosaminidase_sua/sub"/>
</dbReference>
<evidence type="ECO:0000256" key="4">
    <source>
        <dbReference type="ARBA" id="ARBA00022801"/>
    </source>
</evidence>
<keyword evidence="10" id="KW-1185">Reference proteome</keyword>
<dbReference type="SUPFAM" id="SSF55545">
    <property type="entry name" value="beta-N-acetylhexosaminidase-like domain"/>
    <property type="match status" value="1"/>
</dbReference>
<dbReference type="PROSITE" id="PS51257">
    <property type="entry name" value="PROKAR_LIPOPROTEIN"/>
    <property type="match status" value="1"/>
</dbReference>
<comment type="catalytic activity">
    <reaction evidence="1">
        <text>Hydrolysis of terminal non-reducing N-acetyl-D-hexosamine residues in N-acetyl-beta-D-hexosaminides.</text>
        <dbReference type="EC" id="3.2.1.52"/>
    </reaction>
</comment>
<dbReference type="Gene3D" id="3.20.20.80">
    <property type="entry name" value="Glycosidases"/>
    <property type="match status" value="1"/>
</dbReference>
<comment type="similarity">
    <text evidence="2">Belongs to the glycosyl hydrolase 20 family.</text>
</comment>
<evidence type="ECO:0000256" key="6">
    <source>
        <dbReference type="PIRSR" id="PIRSR625705-1"/>
    </source>
</evidence>
<evidence type="ECO:0000259" key="8">
    <source>
        <dbReference type="Pfam" id="PF02838"/>
    </source>
</evidence>
<keyword evidence="4" id="KW-0378">Hydrolase</keyword>
<evidence type="ECO:0000313" key="10">
    <source>
        <dbReference type="Proteomes" id="UP000184474"/>
    </source>
</evidence>
<feature type="active site" description="Proton donor" evidence="6">
    <location>
        <position position="349"/>
    </location>
</feature>
<sequence length="629" mass="70983">MRKTWNVILSVVLGGLLACSPKPQGEYKGTVQIIPEPVSLQQSTGQLVLTEDLKLFAQADNEEANRVAQHLAEDLRQVTGWAVPVAPITSDQSVGDNQIVFTSEGVANDQPEEAYTLSVTTDAVVVRAVSGAGLFYGMQTLKQLLPVEIYGKAKATEVEWSLPLVQVEDYPRFSWRGLHLDVGRNMSSVEFIKEYIDNMAMHKLNTFHWHLTDDQGWRIEIKKYPKLTEIGGFRKESLTITSRHQPKVYDGKRYGGFYTQEQIKEIVAYAADRYITVIPEIELPGHATAAIAAYPELGTSGERPEVEVNWGIFPDIFNVEDATFSFLEDVLAEVIELFPSQYIHIGGDEAMKVQWEESPRIQAKMKELGLKDEHELQSYFITRIEKFVNSKGRQIIGWDEILEGGLAPNAAVMSWRGESGGIAAARSQHSVVMAPYQFLYLDYYQGDPRFEPTVVGRELTMADVYAYDPLPDSLTEEEQSYILGAQANVWTEYMPTEDQIEYMVYPRISALSELVWSPGSTKDWERFKEKLPRQTARYAALDINYAKSLFHVTYTVSEDSTDGYQVELDNQMDWPGMYYTTDGSEPTLESSRYESPLMVAEGTRLKAILYATDETLYGKVTEIVVGAEQ</sequence>
<dbReference type="EMBL" id="FRAA01000008">
    <property type="protein sequence ID" value="SHK76916.1"/>
    <property type="molecule type" value="Genomic_DNA"/>
</dbReference>
<dbReference type="Pfam" id="PF13287">
    <property type="entry name" value="Fn3_assoc"/>
    <property type="match status" value="1"/>
</dbReference>
<feature type="domain" description="Glycoside hydrolase family 20 catalytic" evidence="7">
    <location>
        <begin position="173"/>
        <end position="518"/>
    </location>
</feature>
<dbReference type="SUPFAM" id="SSF51445">
    <property type="entry name" value="(Trans)glycosidases"/>
    <property type="match status" value="1"/>
</dbReference>
<organism evidence="9 10">
    <name type="scientific">Reichenbachiella agariperforans</name>
    <dbReference type="NCBI Taxonomy" id="156994"/>
    <lineage>
        <taxon>Bacteria</taxon>
        <taxon>Pseudomonadati</taxon>
        <taxon>Bacteroidota</taxon>
        <taxon>Cytophagia</taxon>
        <taxon>Cytophagales</taxon>
        <taxon>Reichenbachiellaceae</taxon>
        <taxon>Reichenbachiella</taxon>
    </lineage>
</organism>
<dbReference type="Pfam" id="PF02838">
    <property type="entry name" value="Glyco_hydro_20b"/>
    <property type="match status" value="1"/>
</dbReference>
<dbReference type="Pfam" id="PF00728">
    <property type="entry name" value="Glyco_hydro_20"/>
    <property type="match status" value="1"/>
</dbReference>
<dbReference type="Proteomes" id="UP000184474">
    <property type="component" value="Unassembled WGS sequence"/>
</dbReference>
<dbReference type="InterPro" id="IPR015882">
    <property type="entry name" value="HEX_bac_N"/>
</dbReference>